<dbReference type="InterPro" id="IPR008266">
    <property type="entry name" value="Tyr_kinase_AS"/>
</dbReference>
<dbReference type="EMBL" id="UXUI01011995">
    <property type="protein sequence ID" value="VDD96656.1"/>
    <property type="molecule type" value="Genomic_DNA"/>
</dbReference>
<dbReference type="Pfam" id="PF00017">
    <property type="entry name" value="SH2"/>
    <property type="match status" value="1"/>
</dbReference>
<evidence type="ECO:0000259" key="10">
    <source>
        <dbReference type="PROSITE" id="PS50001"/>
    </source>
</evidence>
<feature type="binding site" evidence="8">
    <location>
        <position position="148"/>
    </location>
    <ligand>
        <name>ATP</name>
        <dbReference type="ChEBI" id="CHEBI:30616"/>
    </ligand>
</feature>
<dbReference type="InterPro" id="IPR001245">
    <property type="entry name" value="Ser-Thr/Tyr_kinase_cat_dom"/>
</dbReference>
<dbReference type="PROSITE" id="PS00107">
    <property type="entry name" value="PROTEIN_KINASE_ATP"/>
    <property type="match status" value="1"/>
</dbReference>
<feature type="domain" description="Protein kinase" evidence="11">
    <location>
        <begin position="118"/>
        <end position="309"/>
    </location>
</feature>
<dbReference type="Proteomes" id="UP000274131">
    <property type="component" value="Unassembled WGS sequence"/>
</dbReference>
<reference evidence="14" key="1">
    <citation type="submission" date="2017-02" db="UniProtKB">
        <authorList>
            <consortium name="WormBaseParasite"/>
        </authorList>
    </citation>
    <scope>IDENTIFICATION</scope>
</reference>
<dbReference type="PROSITE" id="PS50011">
    <property type="entry name" value="PROTEIN_KINASE_DOM"/>
    <property type="match status" value="1"/>
</dbReference>
<dbReference type="GO" id="GO:0005524">
    <property type="term" value="F:ATP binding"/>
    <property type="evidence" value="ECO:0007669"/>
    <property type="project" value="UniProtKB-UniRule"/>
</dbReference>
<accession>A0A0N4VML1</accession>
<reference evidence="12 13" key="2">
    <citation type="submission" date="2018-10" db="EMBL/GenBank/DDBJ databases">
        <authorList>
            <consortium name="Pathogen Informatics"/>
        </authorList>
    </citation>
    <scope>NUCLEOTIDE SEQUENCE [LARGE SCALE GENOMIC DNA]</scope>
</reference>
<dbReference type="GO" id="GO:0004715">
    <property type="term" value="F:non-membrane spanning protein tyrosine kinase activity"/>
    <property type="evidence" value="ECO:0007669"/>
    <property type="project" value="UniProtKB-EC"/>
</dbReference>
<evidence type="ECO:0000313" key="14">
    <source>
        <dbReference type="WBParaSite" id="EVEC_0001216901-mRNA-1"/>
    </source>
</evidence>
<evidence type="ECO:0000256" key="4">
    <source>
        <dbReference type="ARBA" id="ARBA00022840"/>
    </source>
</evidence>
<evidence type="ECO:0000256" key="1">
    <source>
        <dbReference type="ARBA" id="ARBA00022679"/>
    </source>
</evidence>
<keyword evidence="13" id="KW-1185">Reference proteome</keyword>
<dbReference type="SUPFAM" id="SSF56112">
    <property type="entry name" value="Protein kinase-like (PK-like)"/>
    <property type="match status" value="1"/>
</dbReference>
<evidence type="ECO:0000259" key="11">
    <source>
        <dbReference type="PROSITE" id="PS50011"/>
    </source>
</evidence>
<gene>
    <name evidence="12" type="ORF">EVEC_LOCUS11407</name>
</gene>
<evidence type="ECO:0000256" key="9">
    <source>
        <dbReference type="RuleBase" id="RU362096"/>
    </source>
</evidence>
<dbReference type="InterPro" id="IPR011009">
    <property type="entry name" value="Kinase-like_dom_sf"/>
</dbReference>
<keyword evidence="2 8" id="KW-0547">Nucleotide-binding</keyword>
<dbReference type="AlphaFoldDB" id="A0A0N4VML1"/>
<proteinExistence type="inferred from homology"/>
<comment type="catalytic activity">
    <reaction evidence="6 9">
        <text>L-tyrosyl-[protein] + ATP = O-phospho-L-tyrosyl-[protein] + ADP + H(+)</text>
        <dbReference type="Rhea" id="RHEA:10596"/>
        <dbReference type="Rhea" id="RHEA-COMP:10136"/>
        <dbReference type="Rhea" id="RHEA-COMP:20101"/>
        <dbReference type="ChEBI" id="CHEBI:15378"/>
        <dbReference type="ChEBI" id="CHEBI:30616"/>
        <dbReference type="ChEBI" id="CHEBI:46858"/>
        <dbReference type="ChEBI" id="CHEBI:61978"/>
        <dbReference type="ChEBI" id="CHEBI:456216"/>
        <dbReference type="EC" id="2.7.10.2"/>
    </reaction>
</comment>
<protein>
    <recommendedName>
        <fullName evidence="9">Tyrosine-protein kinase</fullName>
        <ecNumber evidence="9">2.7.10.2</ecNumber>
    </recommendedName>
</protein>
<organism evidence="14">
    <name type="scientific">Enterobius vermicularis</name>
    <name type="common">Human pinworm</name>
    <dbReference type="NCBI Taxonomy" id="51028"/>
    <lineage>
        <taxon>Eukaryota</taxon>
        <taxon>Metazoa</taxon>
        <taxon>Ecdysozoa</taxon>
        <taxon>Nematoda</taxon>
        <taxon>Chromadorea</taxon>
        <taxon>Rhabditida</taxon>
        <taxon>Spirurina</taxon>
        <taxon>Oxyuridomorpha</taxon>
        <taxon>Oxyuroidea</taxon>
        <taxon>Oxyuridae</taxon>
        <taxon>Enterobius</taxon>
    </lineage>
</organism>
<keyword evidence="1 9" id="KW-0808">Transferase</keyword>
<dbReference type="InterPro" id="IPR050198">
    <property type="entry name" value="Non-receptor_tyrosine_kinases"/>
</dbReference>
<dbReference type="InterPro" id="IPR000719">
    <property type="entry name" value="Prot_kinase_dom"/>
</dbReference>
<dbReference type="Gene3D" id="1.10.510.10">
    <property type="entry name" value="Transferase(Phosphotransferase) domain 1"/>
    <property type="match status" value="1"/>
</dbReference>
<dbReference type="STRING" id="51028.A0A0N4VML1"/>
<dbReference type="Gene3D" id="3.30.505.10">
    <property type="entry name" value="SH2 domain"/>
    <property type="match status" value="1"/>
</dbReference>
<dbReference type="EC" id="2.7.10.2" evidence="9"/>
<dbReference type="PANTHER" id="PTHR24418">
    <property type="entry name" value="TYROSINE-PROTEIN KINASE"/>
    <property type="match status" value="1"/>
</dbReference>
<sequence>MGKSKPVAPTYQYYAGWIPREFAEKLLTAEGEFLVRNTQRERGATDLILSAKHGERFYHFIVFYNGGKYYVKSNDTAKSSVHELIEHYVFSQQPINNQGVILQKPFVRPEYFYEKKQLQTKKVIGKGAFGKVYYGVLRTEKVYQCAVKVVNSKSDDIEGIKKERTKFVKEAFIMLKLHHPNVLAAYGLMFDKDPIKLIMEYAPEGSLKTFLQKTSTRQAPVVLLERFSADAARGLEYLAMMKIIHADIAARNCLVGKDKVLKITDFGLSHTGHKAIKLPELGMAPLKWMAPEAIIKAKDEMELVYCPAA</sequence>
<evidence type="ECO:0000256" key="2">
    <source>
        <dbReference type="ARBA" id="ARBA00022741"/>
    </source>
</evidence>
<evidence type="ECO:0000256" key="7">
    <source>
        <dbReference type="PROSITE-ProRule" id="PRU00191"/>
    </source>
</evidence>
<name>A0A0N4VML1_ENTVE</name>
<evidence type="ECO:0000256" key="6">
    <source>
        <dbReference type="ARBA" id="ARBA00051245"/>
    </source>
</evidence>
<evidence type="ECO:0000256" key="5">
    <source>
        <dbReference type="ARBA" id="ARBA00023137"/>
    </source>
</evidence>
<dbReference type="PROSITE" id="PS00109">
    <property type="entry name" value="PROTEIN_KINASE_TYR"/>
    <property type="match status" value="1"/>
</dbReference>
<evidence type="ECO:0000313" key="13">
    <source>
        <dbReference type="Proteomes" id="UP000274131"/>
    </source>
</evidence>
<feature type="domain" description="SH2" evidence="10">
    <location>
        <begin position="13"/>
        <end position="106"/>
    </location>
</feature>
<dbReference type="InterPro" id="IPR036860">
    <property type="entry name" value="SH2_dom_sf"/>
</dbReference>
<dbReference type="InterPro" id="IPR000980">
    <property type="entry name" value="SH2"/>
</dbReference>
<keyword evidence="3 9" id="KW-0418">Kinase</keyword>
<evidence type="ECO:0000256" key="3">
    <source>
        <dbReference type="ARBA" id="ARBA00022777"/>
    </source>
</evidence>
<keyword evidence="4 8" id="KW-0067">ATP-binding</keyword>
<evidence type="ECO:0000313" key="12">
    <source>
        <dbReference type="EMBL" id="VDD96656.1"/>
    </source>
</evidence>
<dbReference type="SUPFAM" id="SSF55550">
    <property type="entry name" value="SH2 domain"/>
    <property type="match status" value="1"/>
</dbReference>
<keyword evidence="5 9" id="KW-0829">Tyrosine-protein kinase</keyword>
<dbReference type="PROSITE" id="PS50001">
    <property type="entry name" value="SH2"/>
    <property type="match status" value="1"/>
</dbReference>
<dbReference type="PRINTS" id="PR00109">
    <property type="entry name" value="TYRKINASE"/>
</dbReference>
<dbReference type="InterPro" id="IPR017441">
    <property type="entry name" value="Protein_kinase_ATP_BS"/>
</dbReference>
<comment type="similarity">
    <text evidence="9">Belongs to the protein kinase superfamily. Tyr protein kinase family.</text>
</comment>
<dbReference type="Pfam" id="PF07714">
    <property type="entry name" value="PK_Tyr_Ser-Thr"/>
    <property type="match status" value="1"/>
</dbReference>
<dbReference type="WBParaSite" id="EVEC_0001216901-mRNA-1">
    <property type="protein sequence ID" value="EVEC_0001216901-mRNA-1"/>
    <property type="gene ID" value="EVEC_0001216901"/>
</dbReference>
<dbReference type="SMART" id="SM00252">
    <property type="entry name" value="SH2"/>
    <property type="match status" value="1"/>
</dbReference>
<keyword evidence="7" id="KW-0727">SH2 domain</keyword>
<evidence type="ECO:0000256" key="8">
    <source>
        <dbReference type="PROSITE-ProRule" id="PRU10141"/>
    </source>
</evidence>
<dbReference type="OrthoDB" id="535945at2759"/>